<dbReference type="AlphaFoldDB" id="A0A9P4QH75"/>
<reference evidence="1" key="1">
    <citation type="journal article" date="2020" name="Stud. Mycol.">
        <title>101 Dothideomycetes genomes: a test case for predicting lifestyles and emergence of pathogens.</title>
        <authorList>
            <person name="Haridas S."/>
            <person name="Albert R."/>
            <person name="Binder M."/>
            <person name="Bloem J."/>
            <person name="Labutti K."/>
            <person name="Salamov A."/>
            <person name="Andreopoulos B."/>
            <person name="Baker S."/>
            <person name="Barry K."/>
            <person name="Bills G."/>
            <person name="Bluhm B."/>
            <person name="Cannon C."/>
            <person name="Castanera R."/>
            <person name="Culley D."/>
            <person name="Daum C."/>
            <person name="Ezra D."/>
            <person name="Gonzalez J."/>
            <person name="Henrissat B."/>
            <person name="Kuo A."/>
            <person name="Liang C."/>
            <person name="Lipzen A."/>
            <person name="Lutzoni F."/>
            <person name="Magnuson J."/>
            <person name="Mondo S."/>
            <person name="Nolan M."/>
            <person name="Ohm R."/>
            <person name="Pangilinan J."/>
            <person name="Park H.-J."/>
            <person name="Ramirez L."/>
            <person name="Alfaro M."/>
            <person name="Sun H."/>
            <person name="Tritt A."/>
            <person name="Yoshinaga Y."/>
            <person name="Zwiers L.-H."/>
            <person name="Turgeon B."/>
            <person name="Goodwin S."/>
            <person name="Spatafora J."/>
            <person name="Crous P."/>
            <person name="Grigoriev I."/>
        </authorList>
    </citation>
    <scope>NUCLEOTIDE SEQUENCE</scope>
    <source>
        <strain evidence="1">CBS 116435</strain>
    </source>
</reference>
<dbReference type="EMBL" id="MU003770">
    <property type="protein sequence ID" value="KAF2724702.1"/>
    <property type="molecule type" value="Genomic_DNA"/>
</dbReference>
<evidence type="ECO:0000313" key="1">
    <source>
        <dbReference type="EMBL" id="KAF2724702.1"/>
    </source>
</evidence>
<dbReference type="Proteomes" id="UP000799441">
    <property type="component" value="Unassembled WGS sequence"/>
</dbReference>
<organism evidence="1 2">
    <name type="scientific">Polychaeton citri CBS 116435</name>
    <dbReference type="NCBI Taxonomy" id="1314669"/>
    <lineage>
        <taxon>Eukaryota</taxon>
        <taxon>Fungi</taxon>
        <taxon>Dikarya</taxon>
        <taxon>Ascomycota</taxon>
        <taxon>Pezizomycotina</taxon>
        <taxon>Dothideomycetes</taxon>
        <taxon>Dothideomycetidae</taxon>
        <taxon>Capnodiales</taxon>
        <taxon>Capnodiaceae</taxon>
        <taxon>Polychaeton</taxon>
    </lineage>
</organism>
<keyword evidence="2" id="KW-1185">Reference proteome</keyword>
<name>A0A9P4QH75_9PEZI</name>
<protein>
    <submittedName>
        <fullName evidence="1">Uncharacterized protein</fullName>
    </submittedName>
</protein>
<comment type="caution">
    <text evidence="1">The sequence shown here is derived from an EMBL/GenBank/DDBJ whole genome shotgun (WGS) entry which is preliminary data.</text>
</comment>
<proteinExistence type="predicted"/>
<gene>
    <name evidence="1" type="ORF">K431DRAFT_131352</name>
</gene>
<evidence type="ECO:0000313" key="2">
    <source>
        <dbReference type="Proteomes" id="UP000799441"/>
    </source>
</evidence>
<accession>A0A9P4QH75</accession>
<sequence>MRRRQLRHVYAHTQAMHALHLLNRESMTYLSALNKDGNILNQLGYFPATTQLYQKLWECSNTISSLTRHRLNLNSCHIVEVPPQR</sequence>